<dbReference type="OrthoDB" id="10015491at2759"/>
<reference evidence="3" key="1">
    <citation type="submission" date="2018-01" db="EMBL/GenBank/DDBJ databases">
        <authorList>
            <person name="Alioto T."/>
            <person name="Alioto T."/>
        </authorList>
    </citation>
    <scope>NUCLEOTIDE SEQUENCE [LARGE SCALE GENOMIC DNA]</scope>
</reference>
<name>A0A3B0KCQ0_DROGU</name>
<gene>
    <name evidence="2" type="ORF">DGUA_6G013042</name>
</gene>
<proteinExistence type="predicted"/>
<protein>
    <submittedName>
        <fullName evidence="2">Uncharacterized protein</fullName>
    </submittedName>
</protein>
<feature type="compositionally biased region" description="Basic and acidic residues" evidence="1">
    <location>
        <begin position="22"/>
        <end position="38"/>
    </location>
</feature>
<dbReference type="AlphaFoldDB" id="A0A3B0KCQ0"/>
<evidence type="ECO:0000313" key="3">
    <source>
        <dbReference type="Proteomes" id="UP000268350"/>
    </source>
</evidence>
<evidence type="ECO:0000256" key="1">
    <source>
        <dbReference type="SAM" id="MobiDB-lite"/>
    </source>
</evidence>
<dbReference type="STRING" id="7266.A0A3B0KCQ0"/>
<keyword evidence="3" id="KW-1185">Reference proteome</keyword>
<feature type="compositionally biased region" description="Polar residues" evidence="1">
    <location>
        <begin position="39"/>
        <end position="52"/>
    </location>
</feature>
<organism evidence="2 3">
    <name type="scientific">Drosophila guanche</name>
    <name type="common">Fruit fly</name>
    <dbReference type="NCBI Taxonomy" id="7266"/>
    <lineage>
        <taxon>Eukaryota</taxon>
        <taxon>Metazoa</taxon>
        <taxon>Ecdysozoa</taxon>
        <taxon>Arthropoda</taxon>
        <taxon>Hexapoda</taxon>
        <taxon>Insecta</taxon>
        <taxon>Pterygota</taxon>
        <taxon>Neoptera</taxon>
        <taxon>Endopterygota</taxon>
        <taxon>Diptera</taxon>
        <taxon>Brachycera</taxon>
        <taxon>Muscomorpha</taxon>
        <taxon>Ephydroidea</taxon>
        <taxon>Drosophilidae</taxon>
        <taxon>Drosophila</taxon>
        <taxon>Sophophora</taxon>
    </lineage>
</organism>
<dbReference type="EMBL" id="OUUW01000006">
    <property type="protein sequence ID" value="SPP81418.1"/>
    <property type="molecule type" value="Genomic_DNA"/>
</dbReference>
<accession>A0A3B0KCQ0</accession>
<dbReference type="Proteomes" id="UP000268350">
    <property type="component" value="Unassembled WGS sequence"/>
</dbReference>
<evidence type="ECO:0000313" key="2">
    <source>
        <dbReference type="EMBL" id="SPP81418.1"/>
    </source>
</evidence>
<sequence length="165" mass="17840">MKLKCVAKISSVYWQSNEESVESDKHQRIPVLESRETVMSKSRQSLDKSQSPLEDKQLKKSRRPAAATSAAASAASSSAAAASSSSVWGTVAGSSAFWSRILASKSIARISLYALPVLIAFLCSLPTTIQGSGCCSCPWRWTCNRRMAGSRRLSTQLNVDAAPRR</sequence>
<feature type="region of interest" description="Disordered" evidence="1">
    <location>
        <begin position="17"/>
        <end position="69"/>
    </location>
</feature>